<dbReference type="PRINTS" id="PR00411">
    <property type="entry name" value="PNDRDTASEI"/>
</dbReference>
<dbReference type="PRINTS" id="PR00368">
    <property type="entry name" value="FADPNR"/>
</dbReference>
<dbReference type="RefSeq" id="WP_032119779.1">
    <property type="nucleotide sequence ID" value="NZ_JACOOO010000004.1"/>
</dbReference>
<dbReference type="Pfam" id="PF07992">
    <property type="entry name" value="Pyr_redox_2"/>
    <property type="match status" value="1"/>
</dbReference>
<proteinExistence type="predicted"/>
<dbReference type="InterPro" id="IPR051691">
    <property type="entry name" value="Metab_Enz_Cyan_OpOx_G3PDH"/>
</dbReference>
<keyword evidence="4" id="KW-1185">Reference proteome</keyword>
<dbReference type="Proteomes" id="UP000596929">
    <property type="component" value="Unassembled WGS sequence"/>
</dbReference>
<gene>
    <name evidence="3" type="ORF">H8S20_02795</name>
</gene>
<evidence type="ECO:0000313" key="3">
    <source>
        <dbReference type="EMBL" id="MBC5627813.1"/>
    </source>
</evidence>
<evidence type="ECO:0000259" key="2">
    <source>
        <dbReference type="Pfam" id="PF07992"/>
    </source>
</evidence>
<accession>A0ABR7DAB5</accession>
<evidence type="ECO:0000313" key="4">
    <source>
        <dbReference type="Proteomes" id="UP000596929"/>
    </source>
</evidence>
<comment type="caution">
    <text evidence="3">The sequence shown here is derived from an EMBL/GenBank/DDBJ whole genome shotgun (WGS) entry which is preliminary data.</text>
</comment>
<dbReference type="InterPro" id="IPR023753">
    <property type="entry name" value="FAD/NAD-binding_dom"/>
</dbReference>
<protein>
    <submittedName>
        <fullName evidence="3">NAD(P)/FAD-dependent oxidoreductase</fullName>
    </submittedName>
</protein>
<dbReference type="PANTHER" id="PTHR42949">
    <property type="entry name" value="ANAEROBIC GLYCEROL-3-PHOSPHATE DEHYDROGENASE SUBUNIT B"/>
    <property type="match status" value="1"/>
</dbReference>
<keyword evidence="1" id="KW-0560">Oxidoreductase</keyword>
<dbReference type="SUPFAM" id="SSF51905">
    <property type="entry name" value="FAD/NAD(P)-binding domain"/>
    <property type="match status" value="1"/>
</dbReference>
<reference evidence="3 4" key="1">
    <citation type="submission" date="2020-08" db="EMBL/GenBank/DDBJ databases">
        <title>Genome public.</title>
        <authorList>
            <person name="Liu C."/>
            <person name="Sun Q."/>
        </authorList>
    </citation>
    <scope>NUCLEOTIDE SEQUENCE [LARGE SCALE GENOMIC DNA]</scope>
    <source>
        <strain evidence="3 4">NSJ-6</strain>
    </source>
</reference>
<sequence length="298" mass="32552">MSIYDLIIIGGGASGMLCAIKAKKNGIKNILVIEKNSSLGGALNLANYNISSTRNLTGQEYLKDLFDQYSKLNIDTYFNTMVININDSGKIVCLSPERGMEDLSAKNIILTNGAKEKGKNALNIPGDRCAGVLTLGTAKNILNIDGIVPGKNIVIYGTENLHLILEDLKKHNLNITAIICENSNDEAFKITNNIYEKYHITSILGFDRVNSIKISNGSNEKEIKCDTVILALGMLSDGLVSLRSNIALNPETTGPKVDQNLETSRKNIFACGNGIYIHNSIEEIELEVNKLIDYISNL</sequence>
<name>A0ABR7DAB5_9CLOT</name>
<dbReference type="PANTHER" id="PTHR42949:SF3">
    <property type="entry name" value="ANAEROBIC GLYCEROL-3-PHOSPHATE DEHYDROGENASE SUBUNIT B"/>
    <property type="match status" value="1"/>
</dbReference>
<dbReference type="InterPro" id="IPR036188">
    <property type="entry name" value="FAD/NAD-bd_sf"/>
</dbReference>
<dbReference type="Gene3D" id="3.50.50.60">
    <property type="entry name" value="FAD/NAD(P)-binding domain"/>
    <property type="match status" value="2"/>
</dbReference>
<organism evidence="3 4">
    <name type="scientific">Clostridium hominis</name>
    <dbReference type="NCBI Taxonomy" id="2763036"/>
    <lineage>
        <taxon>Bacteria</taxon>
        <taxon>Bacillati</taxon>
        <taxon>Bacillota</taxon>
        <taxon>Clostridia</taxon>
        <taxon>Eubacteriales</taxon>
        <taxon>Clostridiaceae</taxon>
        <taxon>Clostridium</taxon>
    </lineage>
</organism>
<dbReference type="EMBL" id="JACOOO010000004">
    <property type="protein sequence ID" value="MBC5627813.1"/>
    <property type="molecule type" value="Genomic_DNA"/>
</dbReference>
<feature type="domain" description="FAD/NAD(P)-binding" evidence="2">
    <location>
        <begin position="4"/>
        <end position="275"/>
    </location>
</feature>
<evidence type="ECO:0000256" key="1">
    <source>
        <dbReference type="ARBA" id="ARBA00023002"/>
    </source>
</evidence>